<protein>
    <submittedName>
        <fullName evidence="1">Uncharacterized protein</fullName>
    </submittedName>
</protein>
<organism evidence="1 2">
    <name type="scientific">Owenia fusiformis</name>
    <name type="common">Polychaete worm</name>
    <dbReference type="NCBI Taxonomy" id="6347"/>
    <lineage>
        <taxon>Eukaryota</taxon>
        <taxon>Metazoa</taxon>
        <taxon>Spiralia</taxon>
        <taxon>Lophotrochozoa</taxon>
        <taxon>Annelida</taxon>
        <taxon>Polychaeta</taxon>
        <taxon>Sedentaria</taxon>
        <taxon>Canalipalpata</taxon>
        <taxon>Sabellida</taxon>
        <taxon>Oweniida</taxon>
        <taxon>Oweniidae</taxon>
        <taxon>Owenia</taxon>
    </lineage>
</organism>
<dbReference type="PANTHER" id="PTHR37018:SF1">
    <property type="entry name" value="CULTURE SPECIFIC PROTEIN, PUTATIVE (AFU_ORTHOLOGUE AFUA_2G00130)-RELATED"/>
    <property type="match status" value="1"/>
</dbReference>
<dbReference type="SUPFAM" id="SSF56059">
    <property type="entry name" value="Glutathione synthetase ATP-binding domain-like"/>
    <property type="match status" value="1"/>
</dbReference>
<name>A0A8S4NI25_OWEFU</name>
<sequence length="347" mass="39932">MATQNHQCHEQSADRRLLKGSKGKYCNTLYIENNNDTFEDIPIIAEGRLTGCRLGVFLKQDIENPVILPLYPSSPLNTNYPLKNFKKYQTLEFPMYSLDTAAVKVMKTLATVGSGVPVMAFEIPRNLDFLKVHWRRWMPYYEECTDIRILNDDNLASIDDGSLFTLLPSEQLPVEKLAIDPDMLYEIYSKFFIPKIKIKQPNVISKESVRAPCVIKVPISQGQRGVKIATTDREIFEYEEWTKKQGWKEELMYQELLTDTIADRSVQTYIHKDGSVNIGGFSSQTFASNTDVWNGGTYSKTPEDEAENFRMINFLQPVLKSSMRWVTLVTFVLTSWKHVTESYSWSI</sequence>
<reference evidence="1" key="1">
    <citation type="submission" date="2022-03" db="EMBL/GenBank/DDBJ databases">
        <authorList>
            <person name="Martin C."/>
        </authorList>
    </citation>
    <scope>NUCLEOTIDE SEQUENCE</scope>
</reference>
<dbReference type="InterPro" id="IPR053269">
    <property type="entry name" value="Asp-Met_ligase"/>
</dbReference>
<proteinExistence type="predicted"/>
<gene>
    <name evidence="1" type="ORF">OFUS_LOCUS7861</name>
</gene>
<evidence type="ECO:0000313" key="2">
    <source>
        <dbReference type="Proteomes" id="UP000749559"/>
    </source>
</evidence>
<dbReference type="EMBL" id="CAIIXF020000004">
    <property type="protein sequence ID" value="CAH1781266.1"/>
    <property type="molecule type" value="Genomic_DNA"/>
</dbReference>
<dbReference type="Proteomes" id="UP000749559">
    <property type="component" value="Unassembled WGS sequence"/>
</dbReference>
<accession>A0A8S4NI25</accession>
<dbReference type="PANTHER" id="PTHR37018">
    <property type="entry name" value="CULTURE SPECIFIC PROTEIN, PUTATIVE (AFU_ORTHOLOGUE AFUA_2G00130)-RELATED"/>
    <property type="match status" value="1"/>
</dbReference>
<dbReference type="OrthoDB" id="5946236at2759"/>
<comment type="caution">
    <text evidence="1">The sequence shown here is derived from an EMBL/GenBank/DDBJ whole genome shotgun (WGS) entry which is preliminary data.</text>
</comment>
<evidence type="ECO:0000313" key="1">
    <source>
        <dbReference type="EMBL" id="CAH1781266.1"/>
    </source>
</evidence>
<keyword evidence="2" id="KW-1185">Reference proteome</keyword>
<dbReference type="AlphaFoldDB" id="A0A8S4NI25"/>